<organism evidence="2 3">
    <name type="scientific">Brevibacillus fulvus</name>
    <dbReference type="NCBI Taxonomy" id="1125967"/>
    <lineage>
        <taxon>Bacteria</taxon>
        <taxon>Bacillati</taxon>
        <taxon>Bacillota</taxon>
        <taxon>Bacilli</taxon>
        <taxon>Bacillales</taxon>
        <taxon>Paenibacillaceae</taxon>
        <taxon>Brevibacillus</taxon>
    </lineage>
</organism>
<protein>
    <submittedName>
        <fullName evidence="2">Uncharacterized protein</fullName>
    </submittedName>
</protein>
<keyword evidence="3" id="KW-1185">Reference proteome</keyword>
<proteinExistence type="predicted"/>
<sequence>MSRKQTEAVNMKAEKTETTEPAQEVVEEDRQESAPQEKREKNQLIYIGPTLPGGFLAQHTVFRDGIPKHLDGIRNTYPQVDTLIVPIEQLLEAQAELQHKGTAIQQAYQALSRKE</sequence>
<feature type="compositionally biased region" description="Basic and acidic residues" evidence="1">
    <location>
        <begin position="1"/>
        <end position="18"/>
    </location>
</feature>
<dbReference type="EMBL" id="JAFBEB010000022">
    <property type="protein sequence ID" value="MBM7592256.1"/>
    <property type="molecule type" value="Genomic_DNA"/>
</dbReference>
<reference evidence="2" key="1">
    <citation type="submission" date="2021-01" db="EMBL/GenBank/DDBJ databases">
        <title>Genomic Encyclopedia of Type Strains, Phase IV (KMG-IV): sequencing the most valuable type-strain genomes for metagenomic binning, comparative biology and taxonomic classification.</title>
        <authorList>
            <person name="Goeker M."/>
        </authorList>
    </citation>
    <scope>NUCLEOTIDE SEQUENCE</scope>
    <source>
        <strain evidence="2">DSM 25523</strain>
    </source>
</reference>
<evidence type="ECO:0000313" key="2">
    <source>
        <dbReference type="EMBL" id="MBM7592256.1"/>
    </source>
</evidence>
<dbReference type="Proteomes" id="UP000717624">
    <property type="component" value="Unassembled WGS sequence"/>
</dbReference>
<gene>
    <name evidence="2" type="ORF">JOD01_003918</name>
</gene>
<accession>A0A938Y2U2</accession>
<name>A0A938Y2U2_9BACL</name>
<evidence type="ECO:0000256" key="1">
    <source>
        <dbReference type="SAM" id="MobiDB-lite"/>
    </source>
</evidence>
<dbReference type="AlphaFoldDB" id="A0A938Y2U2"/>
<dbReference type="RefSeq" id="WP_204520069.1">
    <property type="nucleotide sequence ID" value="NZ_JAFBEB010000022.1"/>
</dbReference>
<comment type="caution">
    <text evidence="2">The sequence shown here is derived from an EMBL/GenBank/DDBJ whole genome shotgun (WGS) entry which is preliminary data.</text>
</comment>
<evidence type="ECO:0000313" key="3">
    <source>
        <dbReference type="Proteomes" id="UP000717624"/>
    </source>
</evidence>
<feature type="compositionally biased region" description="Basic and acidic residues" evidence="1">
    <location>
        <begin position="31"/>
        <end position="42"/>
    </location>
</feature>
<feature type="region of interest" description="Disordered" evidence="1">
    <location>
        <begin position="1"/>
        <end position="42"/>
    </location>
</feature>